<keyword evidence="2" id="KW-1185">Reference proteome</keyword>
<comment type="caution">
    <text evidence="1">The sequence shown here is derived from an EMBL/GenBank/DDBJ whole genome shotgun (WGS) entry which is preliminary data.</text>
</comment>
<dbReference type="Proteomes" id="UP000631312">
    <property type="component" value="Unassembled WGS sequence"/>
</dbReference>
<accession>A0ABQ4AF70</accession>
<organism evidence="1 2">
    <name type="scientific">Actinoplanes lobatus</name>
    <dbReference type="NCBI Taxonomy" id="113568"/>
    <lineage>
        <taxon>Bacteria</taxon>
        <taxon>Bacillati</taxon>
        <taxon>Actinomycetota</taxon>
        <taxon>Actinomycetes</taxon>
        <taxon>Micromonosporales</taxon>
        <taxon>Micromonosporaceae</taxon>
        <taxon>Actinoplanes</taxon>
    </lineage>
</organism>
<evidence type="ECO:0000313" key="1">
    <source>
        <dbReference type="EMBL" id="GIE39545.1"/>
    </source>
</evidence>
<name>A0ABQ4AF70_9ACTN</name>
<reference evidence="1 2" key="1">
    <citation type="submission" date="2021-01" db="EMBL/GenBank/DDBJ databases">
        <title>Whole genome shotgun sequence of Actinoplanes lobatus NBRC 12513.</title>
        <authorList>
            <person name="Komaki H."/>
            <person name="Tamura T."/>
        </authorList>
    </citation>
    <scope>NUCLEOTIDE SEQUENCE [LARGE SCALE GENOMIC DNA]</scope>
    <source>
        <strain evidence="1 2">NBRC 12513</strain>
    </source>
</reference>
<dbReference type="EMBL" id="BOMP01000034">
    <property type="protein sequence ID" value="GIE39545.1"/>
    <property type="molecule type" value="Genomic_DNA"/>
</dbReference>
<evidence type="ECO:0000313" key="2">
    <source>
        <dbReference type="Proteomes" id="UP000631312"/>
    </source>
</evidence>
<proteinExistence type="predicted"/>
<sequence>MYYSPADVILRQRLINTINTSVLSGAAAEFRYVPAVPVGVGPVEVDRGPAAREHQVVQPRV</sequence>
<protein>
    <submittedName>
        <fullName evidence="1">Uncharacterized protein</fullName>
    </submittedName>
</protein>
<gene>
    <name evidence="1" type="ORF">Alo02nite_24430</name>
</gene>